<dbReference type="GO" id="GO:0047492">
    <property type="term" value="F:xanthan lyase activity"/>
    <property type="evidence" value="ECO:0007669"/>
    <property type="project" value="UniProtKB-EC"/>
</dbReference>
<name>A0A5C6BZV9_9BACT</name>
<evidence type="ECO:0000313" key="8">
    <source>
        <dbReference type="EMBL" id="TWU17392.1"/>
    </source>
</evidence>
<evidence type="ECO:0000256" key="4">
    <source>
        <dbReference type="ARBA" id="ARBA00023004"/>
    </source>
</evidence>
<evidence type="ECO:0000313" key="9">
    <source>
        <dbReference type="Proteomes" id="UP000316304"/>
    </source>
</evidence>
<dbReference type="PANTHER" id="PTHR43498">
    <property type="entry name" value="FERREDOXIN:COB-COM HETERODISULFIDE REDUCTASE SUBUNIT A"/>
    <property type="match status" value="1"/>
</dbReference>
<evidence type="ECO:0000256" key="6">
    <source>
        <dbReference type="SAM" id="SignalP"/>
    </source>
</evidence>
<dbReference type="Gene3D" id="3.50.50.60">
    <property type="entry name" value="FAD/NAD(P)-binding domain"/>
    <property type="match status" value="1"/>
</dbReference>
<accession>A0A5C6BZV9</accession>
<evidence type="ECO:0000256" key="2">
    <source>
        <dbReference type="ARBA" id="ARBA00022723"/>
    </source>
</evidence>
<comment type="caution">
    <text evidence="8">The sequence shown here is derived from an EMBL/GenBank/DDBJ whole genome shotgun (WGS) entry which is preliminary data.</text>
</comment>
<gene>
    <name evidence="8" type="primary">xly_4</name>
    <name evidence="8" type="ORF">Pla52o_51960</name>
</gene>
<keyword evidence="2" id="KW-0479">Metal-binding</keyword>
<feature type="signal peptide" evidence="6">
    <location>
        <begin position="1"/>
        <end position="32"/>
    </location>
</feature>
<keyword evidence="3" id="KW-0560">Oxidoreductase</keyword>
<dbReference type="EC" id="4.2.2.12" evidence="8"/>
<dbReference type="Pfam" id="PF25275">
    <property type="entry name" value="Golvesin_C"/>
    <property type="match status" value="1"/>
</dbReference>
<dbReference type="Proteomes" id="UP000316304">
    <property type="component" value="Unassembled WGS sequence"/>
</dbReference>
<protein>
    <submittedName>
        <fullName evidence="8">Xanthan lyase</fullName>
        <ecNumber evidence="8">4.2.2.12</ecNumber>
    </submittedName>
</protein>
<organism evidence="8 9">
    <name type="scientific">Novipirellula galeiformis</name>
    <dbReference type="NCBI Taxonomy" id="2528004"/>
    <lineage>
        <taxon>Bacteria</taxon>
        <taxon>Pseudomonadati</taxon>
        <taxon>Planctomycetota</taxon>
        <taxon>Planctomycetia</taxon>
        <taxon>Pirellulales</taxon>
        <taxon>Pirellulaceae</taxon>
        <taxon>Novipirellula</taxon>
    </lineage>
</organism>
<reference evidence="8 9" key="1">
    <citation type="submission" date="2019-02" db="EMBL/GenBank/DDBJ databases">
        <title>Deep-cultivation of Planctomycetes and their phenomic and genomic characterization uncovers novel biology.</title>
        <authorList>
            <person name="Wiegand S."/>
            <person name="Jogler M."/>
            <person name="Boedeker C."/>
            <person name="Pinto D."/>
            <person name="Vollmers J."/>
            <person name="Rivas-Marin E."/>
            <person name="Kohn T."/>
            <person name="Peeters S.H."/>
            <person name="Heuer A."/>
            <person name="Rast P."/>
            <person name="Oberbeckmann S."/>
            <person name="Bunk B."/>
            <person name="Jeske O."/>
            <person name="Meyerdierks A."/>
            <person name="Storesund J.E."/>
            <person name="Kallscheuer N."/>
            <person name="Luecker S."/>
            <person name="Lage O.M."/>
            <person name="Pohl T."/>
            <person name="Merkel B.J."/>
            <person name="Hornburger P."/>
            <person name="Mueller R.-W."/>
            <person name="Bruemmer F."/>
            <person name="Labrenz M."/>
            <person name="Spormann A.M."/>
            <person name="Op Den Camp H."/>
            <person name="Overmann J."/>
            <person name="Amann R."/>
            <person name="Jetten M.S.M."/>
            <person name="Mascher T."/>
            <person name="Medema M.H."/>
            <person name="Devos D.P."/>
            <person name="Kaster A.-K."/>
            <person name="Ovreas L."/>
            <person name="Rohde M."/>
            <person name="Galperin M.Y."/>
            <person name="Jogler C."/>
        </authorList>
    </citation>
    <scope>NUCLEOTIDE SEQUENCE [LARGE SCALE GENOMIC DNA]</scope>
    <source>
        <strain evidence="8 9">Pla52o</strain>
    </source>
</reference>
<dbReference type="AlphaFoldDB" id="A0A5C6BZV9"/>
<proteinExistence type="predicted"/>
<dbReference type="InterPro" id="IPR039650">
    <property type="entry name" value="HdrA-like"/>
</dbReference>
<evidence type="ECO:0000256" key="5">
    <source>
        <dbReference type="ARBA" id="ARBA00023014"/>
    </source>
</evidence>
<keyword evidence="6" id="KW-0732">Signal</keyword>
<evidence type="ECO:0000256" key="1">
    <source>
        <dbReference type="ARBA" id="ARBA00022485"/>
    </source>
</evidence>
<keyword evidence="5" id="KW-0411">Iron-sulfur</keyword>
<dbReference type="Pfam" id="PF12831">
    <property type="entry name" value="FAD_oxidored"/>
    <property type="match status" value="1"/>
</dbReference>
<feature type="chain" id="PRO_5022685598" evidence="6">
    <location>
        <begin position="33"/>
        <end position="690"/>
    </location>
</feature>
<dbReference type="InterPro" id="IPR033803">
    <property type="entry name" value="CBD-like_Golvesin-Xly"/>
</dbReference>
<keyword evidence="8" id="KW-0456">Lyase</keyword>
<feature type="domain" description="Golvesin/Xly CBD-like" evidence="7">
    <location>
        <begin position="561"/>
        <end position="685"/>
    </location>
</feature>
<evidence type="ECO:0000259" key="7">
    <source>
        <dbReference type="Pfam" id="PF25275"/>
    </source>
</evidence>
<dbReference type="SUPFAM" id="SSF51905">
    <property type="entry name" value="FAD/NAD(P)-binding domain"/>
    <property type="match status" value="1"/>
</dbReference>
<keyword evidence="1" id="KW-0004">4Fe-4S</keyword>
<dbReference type="GO" id="GO:0046872">
    <property type="term" value="F:metal ion binding"/>
    <property type="evidence" value="ECO:0007669"/>
    <property type="project" value="UniProtKB-KW"/>
</dbReference>
<keyword evidence="4" id="KW-0408">Iron</keyword>
<dbReference type="InterPro" id="IPR036188">
    <property type="entry name" value="FAD/NAD-bd_sf"/>
</dbReference>
<dbReference type="PANTHER" id="PTHR43498:SF1">
    <property type="entry name" value="COB--COM HETERODISULFIDE REDUCTASE IRON-SULFUR SUBUNIT A"/>
    <property type="match status" value="1"/>
</dbReference>
<dbReference type="GO" id="GO:0016491">
    <property type="term" value="F:oxidoreductase activity"/>
    <property type="evidence" value="ECO:0007669"/>
    <property type="project" value="UniProtKB-KW"/>
</dbReference>
<dbReference type="OrthoDB" id="287984at2"/>
<dbReference type="EMBL" id="SJPT01000012">
    <property type="protein sequence ID" value="TWU17392.1"/>
    <property type="molecule type" value="Genomic_DNA"/>
</dbReference>
<keyword evidence="9" id="KW-1185">Reference proteome</keyword>
<sequence length="690" mass="76309" precursor="true">MIRIRKTPRHAFYRRVLLVVAFWVGYSAPCPAAPQADVLVYGATPGGFCAAIAAAREGASVILLEPTRHVGGVNTGGLCFSDSNQTVRSTVMGLFDEWHRRIERDYQSRGITLPYHVGTKDQSKWSYEPHVAARVTQQMLDEANVTVLTERVLESVIKDGSRIKTLRTRDGDFTAKVFIDGTYEGDLMAAAGVSWTIGREGKSEYGESLAGKRYPKSKMNISGLDDDGEPMPLVTTTDAGPVDQGDSNVMVYSFRLCLTADRDNRVPMPEPTNYDPARFEVVRRHLRNNGSGVGFDLYEVPGGKFDGNNSIGGQFSLGLVGMGNGWSEANAEKRQQIWEAHKQYTLEFYKFLTTDPAVPDSVRKHYARLGLCKDEFAEYGHFSPQLYVREGRRMKGMYVVSQKDILVEQEQKDPIIVSSFPIDSHDCQRVALKDGGVINEGTIFPVRMKGKGHGYPYHIPYRAILPTPHECSNLLVPVALSCTHVAISSIRVEPTWMILGQSAGIAAAMAADKEVAVQDLPYPELRERLLEQKQVLEIPAGILDEVIVDPAKMPGIVLDDEAAELSGTWKHSMLFSPHVGRGYVHDDHTADGKAQARFRFTATKNAEYELRMAYSAHPTRATNVPVIVTQGTEQTRLIVDQTIALPSGQPLRPIGTVQLRSDMETVITITNADTDGFVILDAIQLLPVER</sequence>
<dbReference type="RefSeq" id="WP_146597128.1">
    <property type="nucleotide sequence ID" value="NZ_SJPT01000012.1"/>
</dbReference>
<dbReference type="GO" id="GO:0051539">
    <property type="term" value="F:4 iron, 4 sulfur cluster binding"/>
    <property type="evidence" value="ECO:0007669"/>
    <property type="project" value="UniProtKB-KW"/>
</dbReference>
<evidence type="ECO:0000256" key="3">
    <source>
        <dbReference type="ARBA" id="ARBA00023002"/>
    </source>
</evidence>